<dbReference type="Gene3D" id="1.10.1200.30">
    <property type="match status" value="1"/>
</dbReference>
<dbReference type="InterPro" id="IPR050195">
    <property type="entry name" value="Primate_lentivir_Gag_pol-like"/>
</dbReference>
<dbReference type="EMBL" id="VYZT01050754">
    <property type="protein sequence ID" value="NXS35792.1"/>
    <property type="molecule type" value="Genomic_DNA"/>
</dbReference>
<feature type="domain" description="CCHC-type" evidence="3">
    <location>
        <begin position="58"/>
        <end position="71"/>
    </location>
</feature>
<dbReference type="AlphaFoldDB" id="A0A7L2TPT2"/>
<dbReference type="GO" id="GO:0003676">
    <property type="term" value="F:nucleic acid binding"/>
    <property type="evidence" value="ECO:0007669"/>
    <property type="project" value="InterPro"/>
</dbReference>
<keyword evidence="2" id="KW-0479">Metal-binding</keyword>
<dbReference type="PANTHER" id="PTHR40389:SF2">
    <property type="entry name" value="ENDOGENOUS RETROVIRUS GROUP K MEMBER 24 GAG POLYPROTEIN-RELATED"/>
    <property type="match status" value="1"/>
</dbReference>
<name>A0A7L2TPT2_POMRU</name>
<evidence type="ECO:0000256" key="1">
    <source>
        <dbReference type="ARBA" id="ARBA00022707"/>
    </source>
</evidence>
<keyword evidence="1" id="KW-0449">Lipoprotein</keyword>
<evidence type="ECO:0000256" key="2">
    <source>
        <dbReference type="PROSITE-ProRule" id="PRU00047"/>
    </source>
</evidence>
<feature type="non-terminal residue" evidence="4">
    <location>
        <position position="76"/>
    </location>
</feature>
<keyword evidence="2" id="KW-0862">Zinc</keyword>
<proteinExistence type="predicted"/>
<feature type="non-terminal residue" evidence="4">
    <location>
        <position position="1"/>
    </location>
</feature>
<reference evidence="4 5" key="1">
    <citation type="submission" date="2019-09" db="EMBL/GenBank/DDBJ databases">
        <title>Bird 10,000 Genomes (B10K) Project - Family phase.</title>
        <authorList>
            <person name="Zhang G."/>
        </authorList>
    </citation>
    <scope>NUCLEOTIDE SEQUENCE [LARGE SCALE GENOMIC DNA]</scope>
    <source>
        <strain evidence="4">B10K-DU-002-71</strain>
        <tissue evidence="4">Muscle</tissue>
    </source>
</reference>
<dbReference type="InterPro" id="IPR008916">
    <property type="entry name" value="Retrov_capsid_C"/>
</dbReference>
<dbReference type="PANTHER" id="PTHR40389">
    <property type="entry name" value="ENDOGENOUS RETROVIRUS GROUP K MEMBER 24 GAG POLYPROTEIN-RELATED"/>
    <property type="match status" value="1"/>
</dbReference>
<dbReference type="Pfam" id="PF00098">
    <property type="entry name" value="zf-CCHC"/>
    <property type="match status" value="1"/>
</dbReference>
<dbReference type="Gene3D" id="4.10.60.10">
    <property type="entry name" value="Zinc finger, CCHC-type"/>
    <property type="match status" value="1"/>
</dbReference>
<evidence type="ECO:0000259" key="3">
    <source>
        <dbReference type="PROSITE" id="PS50158"/>
    </source>
</evidence>
<evidence type="ECO:0000313" key="5">
    <source>
        <dbReference type="Proteomes" id="UP000583496"/>
    </source>
</evidence>
<keyword evidence="5" id="KW-1185">Reference proteome</keyword>
<organism evidence="4 5">
    <name type="scientific">Pomatostomus ruficeps</name>
    <name type="common">Chestnut-crowned babbler</name>
    <dbReference type="NCBI Taxonomy" id="9176"/>
    <lineage>
        <taxon>Eukaryota</taxon>
        <taxon>Metazoa</taxon>
        <taxon>Chordata</taxon>
        <taxon>Craniata</taxon>
        <taxon>Vertebrata</taxon>
        <taxon>Euteleostomi</taxon>
        <taxon>Archelosauria</taxon>
        <taxon>Archosauria</taxon>
        <taxon>Dinosauria</taxon>
        <taxon>Saurischia</taxon>
        <taxon>Theropoda</taxon>
        <taxon>Coelurosauria</taxon>
        <taxon>Aves</taxon>
        <taxon>Neognathae</taxon>
        <taxon>Neoaves</taxon>
        <taxon>Telluraves</taxon>
        <taxon>Australaves</taxon>
        <taxon>Passeriformes</taxon>
        <taxon>Sylvioidea</taxon>
        <taxon>Timaliidae</taxon>
        <taxon>Pomatostomus</taxon>
    </lineage>
</organism>
<evidence type="ECO:0000313" key="4">
    <source>
        <dbReference type="EMBL" id="NXS35792.1"/>
    </source>
</evidence>
<accession>A0A7L2TPT2</accession>
<dbReference type="PROSITE" id="PS50158">
    <property type="entry name" value="ZF_CCHC"/>
    <property type="match status" value="1"/>
</dbReference>
<dbReference type="SUPFAM" id="SSF57756">
    <property type="entry name" value="Retrovirus zinc finger-like domains"/>
    <property type="match status" value="1"/>
</dbReference>
<dbReference type="InterPro" id="IPR001878">
    <property type="entry name" value="Znf_CCHC"/>
</dbReference>
<comment type="caution">
    <text evidence="4">The sequence shown here is derived from an EMBL/GenBank/DDBJ whole genome shotgun (WGS) entry which is preliminary data.</text>
</comment>
<dbReference type="InterPro" id="IPR036875">
    <property type="entry name" value="Znf_CCHC_sf"/>
</dbReference>
<sequence length="76" mass="8053">ANQDCQKVLRPLQNPTLVEMVEACNRISTIEHKYTAMAAAFAALKVSPGGTAANSPVCYGCGKPGHLKRDCIAHQG</sequence>
<dbReference type="OrthoDB" id="9212633at2759"/>
<keyword evidence="2" id="KW-0863">Zinc-finger</keyword>
<keyword evidence="1" id="KW-0519">Myristate</keyword>
<protein>
    <submittedName>
        <fullName evidence="4">GAK5 protein</fullName>
    </submittedName>
</protein>
<dbReference type="SMART" id="SM00343">
    <property type="entry name" value="ZnF_C2HC"/>
    <property type="match status" value="1"/>
</dbReference>
<gene>
    <name evidence="4" type="primary">Ervk5_3</name>
    <name evidence="4" type="ORF">POSRUF_R14005</name>
</gene>
<dbReference type="Proteomes" id="UP000583496">
    <property type="component" value="Unassembled WGS sequence"/>
</dbReference>
<dbReference type="GO" id="GO:0008270">
    <property type="term" value="F:zinc ion binding"/>
    <property type="evidence" value="ECO:0007669"/>
    <property type="project" value="UniProtKB-KW"/>
</dbReference>